<keyword evidence="5" id="KW-0812">Transmembrane</keyword>
<keyword evidence="16" id="KW-1185">Reference proteome</keyword>
<evidence type="ECO:0000256" key="1">
    <source>
        <dbReference type="ARBA" id="ARBA00000900"/>
    </source>
</evidence>
<keyword evidence="11" id="KW-0472">Membrane</keyword>
<name>A0A0D3JEP3_EMIH1</name>
<feature type="region of interest" description="Disordered" evidence="13">
    <location>
        <begin position="1"/>
        <end position="22"/>
    </location>
</feature>
<accession>A0A0D3JEP3</accession>
<dbReference type="GO" id="GO:0061630">
    <property type="term" value="F:ubiquitin protein ligase activity"/>
    <property type="evidence" value="ECO:0007669"/>
    <property type="project" value="UniProtKB-EC"/>
</dbReference>
<dbReference type="EC" id="2.3.2.27" evidence="3"/>
<keyword evidence="4" id="KW-0808">Transferase</keyword>
<dbReference type="GO" id="GO:0016567">
    <property type="term" value="P:protein ubiquitination"/>
    <property type="evidence" value="ECO:0007669"/>
    <property type="project" value="TreeGrafter"/>
</dbReference>
<dbReference type="PaxDb" id="2903-EOD21978"/>
<feature type="domain" description="RING-type" evidence="14">
    <location>
        <begin position="78"/>
        <end position="119"/>
    </location>
</feature>
<organism evidence="15 16">
    <name type="scientific">Emiliania huxleyi (strain CCMP1516)</name>
    <dbReference type="NCBI Taxonomy" id="280463"/>
    <lineage>
        <taxon>Eukaryota</taxon>
        <taxon>Haptista</taxon>
        <taxon>Haptophyta</taxon>
        <taxon>Prymnesiophyceae</taxon>
        <taxon>Isochrysidales</taxon>
        <taxon>Noelaerhabdaceae</taxon>
        <taxon>Emiliania</taxon>
    </lineage>
</organism>
<evidence type="ECO:0000256" key="3">
    <source>
        <dbReference type="ARBA" id="ARBA00012483"/>
    </source>
</evidence>
<dbReference type="GO" id="GO:0006511">
    <property type="term" value="P:ubiquitin-dependent protein catabolic process"/>
    <property type="evidence" value="ECO:0007669"/>
    <property type="project" value="TreeGrafter"/>
</dbReference>
<dbReference type="SUPFAM" id="SSF57850">
    <property type="entry name" value="RING/U-box"/>
    <property type="match status" value="1"/>
</dbReference>
<keyword evidence="8" id="KW-0833">Ubl conjugation pathway</keyword>
<evidence type="ECO:0000256" key="5">
    <source>
        <dbReference type="ARBA" id="ARBA00022692"/>
    </source>
</evidence>
<dbReference type="EnsemblProtists" id="EOD21978">
    <property type="protein sequence ID" value="EOD21978"/>
    <property type="gene ID" value="EMIHUDRAFT_458235"/>
</dbReference>
<evidence type="ECO:0000256" key="7">
    <source>
        <dbReference type="ARBA" id="ARBA00022771"/>
    </source>
</evidence>
<keyword evidence="9" id="KW-0862">Zinc</keyword>
<dbReference type="Pfam" id="PF13639">
    <property type="entry name" value="zf-RING_2"/>
    <property type="match status" value="1"/>
</dbReference>
<dbReference type="InterPro" id="IPR013083">
    <property type="entry name" value="Znf_RING/FYVE/PHD"/>
</dbReference>
<dbReference type="GeneID" id="17267523"/>
<protein>
    <recommendedName>
        <fullName evidence="3">RING-type E3 ubiquitin transferase</fullName>
        <ecNumber evidence="3">2.3.2.27</ecNumber>
    </recommendedName>
</protein>
<dbReference type="PROSITE" id="PS50089">
    <property type="entry name" value="ZF_RING_2"/>
    <property type="match status" value="1"/>
</dbReference>
<sequence>MGNASSTTDEPGNRSRSPQAARLQAREVTPLELLLLREFVEQHLQQSRDGASAGEIEQRTAAWTVTDVGKLPEELRTCCVCLEDVCAGQPVRTLPCLHTFHAQCAEEWLKKKKTCPLCQFDIVDGADGGSSSQEA</sequence>
<dbReference type="GO" id="GO:0016020">
    <property type="term" value="C:membrane"/>
    <property type="evidence" value="ECO:0007669"/>
    <property type="project" value="UniProtKB-SubCell"/>
</dbReference>
<evidence type="ECO:0000256" key="9">
    <source>
        <dbReference type="ARBA" id="ARBA00022833"/>
    </source>
</evidence>
<comment type="subcellular location">
    <subcellularLocation>
        <location evidence="2">Membrane</location>
        <topology evidence="2">Multi-pass membrane protein</topology>
    </subcellularLocation>
</comment>
<dbReference type="AlphaFoldDB" id="A0A0D3JEP3"/>
<feature type="compositionally biased region" description="Polar residues" evidence="13">
    <location>
        <begin position="1"/>
        <end position="18"/>
    </location>
</feature>
<dbReference type="eggNOG" id="KOG0800">
    <property type="taxonomic scope" value="Eukaryota"/>
</dbReference>
<reference evidence="16" key="1">
    <citation type="journal article" date="2013" name="Nature">
        <title>Pan genome of the phytoplankton Emiliania underpins its global distribution.</title>
        <authorList>
            <person name="Read B.A."/>
            <person name="Kegel J."/>
            <person name="Klute M.J."/>
            <person name="Kuo A."/>
            <person name="Lefebvre S.C."/>
            <person name="Maumus F."/>
            <person name="Mayer C."/>
            <person name="Miller J."/>
            <person name="Monier A."/>
            <person name="Salamov A."/>
            <person name="Young J."/>
            <person name="Aguilar M."/>
            <person name="Claverie J.M."/>
            <person name="Frickenhaus S."/>
            <person name="Gonzalez K."/>
            <person name="Herman E.K."/>
            <person name="Lin Y.C."/>
            <person name="Napier J."/>
            <person name="Ogata H."/>
            <person name="Sarno A.F."/>
            <person name="Shmutz J."/>
            <person name="Schroeder D."/>
            <person name="de Vargas C."/>
            <person name="Verret F."/>
            <person name="von Dassow P."/>
            <person name="Valentin K."/>
            <person name="Van de Peer Y."/>
            <person name="Wheeler G."/>
            <person name="Dacks J.B."/>
            <person name="Delwiche C.F."/>
            <person name="Dyhrman S.T."/>
            <person name="Glockner G."/>
            <person name="John U."/>
            <person name="Richards T."/>
            <person name="Worden A.Z."/>
            <person name="Zhang X."/>
            <person name="Grigoriev I.V."/>
            <person name="Allen A.E."/>
            <person name="Bidle K."/>
            <person name="Borodovsky M."/>
            <person name="Bowler C."/>
            <person name="Brownlee C."/>
            <person name="Cock J.M."/>
            <person name="Elias M."/>
            <person name="Gladyshev V.N."/>
            <person name="Groth M."/>
            <person name="Guda C."/>
            <person name="Hadaegh A."/>
            <person name="Iglesias-Rodriguez M.D."/>
            <person name="Jenkins J."/>
            <person name="Jones B.M."/>
            <person name="Lawson T."/>
            <person name="Leese F."/>
            <person name="Lindquist E."/>
            <person name="Lobanov A."/>
            <person name="Lomsadze A."/>
            <person name="Malik S.B."/>
            <person name="Marsh M.E."/>
            <person name="Mackinder L."/>
            <person name="Mock T."/>
            <person name="Mueller-Roeber B."/>
            <person name="Pagarete A."/>
            <person name="Parker M."/>
            <person name="Probert I."/>
            <person name="Quesneville H."/>
            <person name="Raines C."/>
            <person name="Rensing S.A."/>
            <person name="Riano-Pachon D.M."/>
            <person name="Richier S."/>
            <person name="Rokitta S."/>
            <person name="Shiraiwa Y."/>
            <person name="Soanes D.M."/>
            <person name="van der Giezen M."/>
            <person name="Wahlund T.M."/>
            <person name="Williams B."/>
            <person name="Wilson W."/>
            <person name="Wolfe G."/>
            <person name="Wurch L.L."/>
        </authorList>
    </citation>
    <scope>NUCLEOTIDE SEQUENCE</scope>
</reference>
<evidence type="ECO:0000256" key="8">
    <source>
        <dbReference type="ARBA" id="ARBA00022786"/>
    </source>
</evidence>
<dbReference type="InterPro" id="IPR001841">
    <property type="entry name" value="Znf_RING"/>
</dbReference>
<evidence type="ECO:0000313" key="16">
    <source>
        <dbReference type="Proteomes" id="UP000013827"/>
    </source>
</evidence>
<keyword evidence="6" id="KW-0479">Metal-binding</keyword>
<evidence type="ECO:0000256" key="4">
    <source>
        <dbReference type="ARBA" id="ARBA00022679"/>
    </source>
</evidence>
<evidence type="ECO:0000256" key="6">
    <source>
        <dbReference type="ARBA" id="ARBA00022723"/>
    </source>
</evidence>
<dbReference type="GO" id="GO:0008270">
    <property type="term" value="F:zinc ion binding"/>
    <property type="evidence" value="ECO:0007669"/>
    <property type="project" value="UniProtKB-KW"/>
</dbReference>
<evidence type="ECO:0000256" key="13">
    <source>
        <dbReference type="SAM" id="MobiDB-lite"/>
    </source>
</evidence>
<evidence type="ECO:0000313" key="15">
    <source>
        <dbReference type="EnsemblProtists" id="EOD21978"/>
    </source>
</evidence>
<dbReference type="Proteomes" id="UP000013827">
    <property type="component" value="Unassembled WGS sequence"/>
</dbReference>
<evidence type="ECO:0000259" key="14">
    <source>
        <dbReference type="PROSITE" id="PS50089"/>
    </source>
</evidence>
<dbReference type="SMART" id="SM00184">
    <property type="entry name" value="RING"/>
    <property type="match status" value="1"/>
</dbReference>
<dbReference type="PANTHER" id="PTHR45977:SF4">
    <property type="entry name" value="RING-TYPE DOMAIN-CONTAINING PROTEIN"/>
    <property type="match status" value="1"/>
</dbReference>
<dbReference type="STRING" id="2903.R1CGS3"/>
<dbReference type="CDD" id="cd16454">
    <property type="entry name" value="RING-H2_PA-TM-RING"/>
    <property type="match status" value="1"/>
</dbReference>
<dbReference type="KEGG" id="ehx:EMIHUDRAFT_458235"/>
<keyword evidence="7 12" id="KW-0863">Zinc-finger</keyword>
<dbReference type="RefSeq" id="XP_005774407.1">
    <property type="nucleotide sequence ID" value="XM_005774350.1"/>
</dbReference>
<keyword evidence="10" id="KW-1133">Transmembrane helix</keyword>
<evidence type="ECO:0000256" key="12">
    <source>
        <dbReference type="PROSITE-ProRule" id="PRU00175"/>
    </source>
</evidence>
<dbReference type="HOGENOM" id="CLU_1889684_0_0_1"/>
<dbReference type="Gene3D" id="3.30.40.10">
    <property type="entry name" value="Zinc/RING finger domain, C3HC4 (zinc finger)"/>
    <property type="match status" value="1"/>
</dbReference>
<proteinExistence type="predicted"/>
<comment type="catalytic activity">
    <reaction evidence="1">
        <text>S-ubiquitinyl-[E2 ubiquitin-conjugating enzyme]-L-cysteine + [acceptor protein]-L-lysine = [E2 ubiquitin-conjugating enzyme]-L-cysteine + N(6)-ubiquitinyl-[acceptor protein]-L-lysine.</text>
        <dbReference type="EC" id="2.3.2.27"/>
    </reaction>
</comment>
<reference evidence="15" key="2">
    <citation type="submission" date="2024-10" db="UniProtKB">
        <authorList>
            <consortium name="EnsemblProtists"/>
        </authorList>
    </citation>
    <scope>IDENTIFICATION</scope>
</reference>
<evidence type="ECO:0000256" key="11">
    <source>
        <dbReference type="ARBA" id="ARBA00023136"/>
    </source>
</evidence>
<evidence type="ECO:0000256" key="2">
    <source>
        <dbReference type="ARBA" id="ARBA00004141"/>
    </source>
</evidence>
<evidence type="ECO:0000256" key="10">
    <source>
        <dbReference type="ARBA" id="ARBA00022989"/>
    </source>
</evidence>
<dbReference type="PANTHER" id="PTHR45977">
    <property type="entry name" value="TARGET OF ERK KINASE MPK-1"/>
    <property type="match status" value="1"/>
</dbReference>